<feature type="compositionally biased region" description="Low complexity" evidence="4">
    <location>
        <begin position="378"/>
        <end position="389"/>
    </location>
</feature>
<evidence type="ECO:0000313" key="6">
    <source>
        <dbReference type="EMBL" id="KAK7097005.1"/>
    </source>
</evidence>
<evidence type="ECO:0000313" key="7">
    <source>
        <dbReference type="Proteomes" id="UP001374579"/>
    </source>
</evidence>
<feature type="domain" description="PDZ" evidence="5">
    <location>
        <begin position="244"/>
        <end position="338"/>
    </location>
</feature>
<dbReference type="PANTHER" id="PTHR21082">
    <property type="entry name" value="PROTEIN INTURNED"/>
    <property type="match status" value="1"/>
</dbReference>
<dbReference type="InterPro" id="IPR039151">
    <property type="entry name" value="INTU"/>
</dbReference>
<keyword evidence="7" id="KW-1185">Reference proteome</keyword>
<dbReference type="Pfam" id="PF19033">
    <property type="entry name" value="Intu_longin_3"/>
    <property type="match status" value="1"/>
</dbReference>
<evidence type="ECO:0000256" key="2">
    <source>
        <dbReference type="ARBA" id="ARBA00004241"/>
    </source>
</evidence>
<accession>A0AAN9B0T7</accession>
<dbReference type="GO" id="GO:0060271">
    <property type="term" value="P:cilium assembly"/>
    <property type="evidence" value="ECO:0007669"/>
    <property type="project" value="InterPro"/>
</dbReference>
<protein>
    <recommendedName>
        <fullName evidence="3">Inturned planar cell polarity effector homolog</fullName>
    </recommendedName>
</protein>
<proteinExistence type="predicted"/>
<dbReference type="SMART" id="SM00228">
    <property type="entry name" value="PDZ"/>
    <property type="match status" value="1"/>
</dbReference>
<dbReference type="CDD" id="cd00136">
    <property type="entry name" value="PDZ_canonical"/>
    <property type="match status" value="1"/>
</dbReference>
<dbReference type="EMBL" id="JBAMIC010000013">
    <property type="protein sequence ID" value="KAK7097005.1"/>
    <property type="molecule type" value="Genomic_DNA"/>
</dbReference>
<dbReference type="GO" id="GO:0007399">
    <property type="term" value="P:nervous system development"/>
    <property type="evidence" value="ECO:0007669"/>
    <property type="project" value="TreeGrafter"/>
</dbReference>
<dbReference type="PROSITE" id="PS50106">
    <property type="entry name" value="PDZ"/>
    <property type="match status" value="1"/>
</dbReference>
<feature type="compositionally biased region" description="Polar residues" evidence="4">
    <location>
        <begin position="89"/>
        <end position="102"/>
    </location>
</feature>
<dbReference type="GO" id="GO:0016192">
    <property type="term" value="P:vesicle-mediated transport"/>
    <property type="evidence" value="ECO:0007669"/>
    <property type="project" value="InterPro"/>
</dbReference>
<dbReference type="Pfam" id="PF19032">
    <property type="entry name" value="Intu_longin_2"/>
    <property type="match status" value="1"/>
</dbReference>
<dbReference type="Gene3D" id="2.30.42.10">
    <property type="match status" value="1"/>
</dbReference>
<organism evidence="6 7">
    <name type="scientific">Littorina saxatilis</name>
    <dbReference type="NCBI Taxonomy" id="31220"/>
    <lineage>
        <taxon>Eukaryota</taxon>
        <taxon>Metazoa</taxon>
        <taxon>Spiralia</taxon>
        <taxon>Lophotrochozoa</taxon>
        <taxon>Mollusca</taxon>
        <taxon>Gastropoda</taxon>
        <taxon>Caenogastropoda</taxon>
        <taxon>Littorinimorpha</taxon>
        <taxon>Littorinoidea</taxon>
        <taxon>Littorinidae</taxon>
        <taxon>Littorina</taxon>
    </lineage>
</organism>
<dbReference type="AlphaFoldDB" id="A0AAN9B0T7"/>
<dbReference type="InterPro" id="IPR001478">
    <property type="entry name" value="PDZ"/>
</dbReference>
<dbReference type="Pfam" id="PF00595">
    <property type="entry name" value="PDZ"/>
    <property type="match status" value="1"/>
</dbReference>
<dbReference type="InterPro" id="IPR036034">
    <property type="entry name" value="PDZ_sf"/>
</dbReference>
<evidence type="ECO:0000256" key="1">
    <source>
        <dbReference type="ARBA" id="ARBA00004120"/>
    </source>
</evidence>
<feature type="region of interest" description="Disordered" evidence="4">
    <location>
        <begin position="378"/>
        <end position="398"/>
    </location>
</feature>
<dbReference type="InterPro" id="IPR043988">
    <property type="entry name" value="CCZ1/INTU_longin_2"/>
</dbReference>
<evidence type="ECO:0000256" key="3">
    <source>
        <dbReference type="ARBA" id="ARBA00032633"/>
    </source>
</evidence>
<dbReference type="InterPro" id="IPR043989">
    <property type="entry name" value="CCZ1/INTU/HSP4_longin_3"/>
</dbReference>
<dbReference type="GO" id="GO:0009986">
    <property type="term" value="C:cell surface"/>
    <property type="evidence" value="ECO:0007669"/>
    <property type="project" value="UniProtKB-SubCell"/>
</dbReference>
<evidence type="ECO:0000256" key="4">
    <source>
        <dbReference type="SAM" id="MobiDB-lite"/>
    </source>
</evidence>
<dbReference type="GO" id="GO:0001736">
    <property type="term" value="P:establishment of planar polarity"/>
    <property type="evidence" value="ECO:0007669"/>
    <property type="project" value="InterPro"/>
</dbReference>
<evidence type="ECO:0000259" key="5">
    <source>
        <dbReference type="PROSITE" id="PS50106"/>
    </source>
</evidence>
<comment type="subcellular location">
    <subcellularLocation>
        <location evidence="2">Cell surface</location>
    </subcellularLocation>
    <subcellularLocation>
        <location evidence="1">Cytoplasm</location>
        <location evidence="1">Cytoskeleton</location>
        <location evidence="1">Cilium basal body</location>
    </subcellularLocation>
</comment>
<sequence length="1005" mass="110056">MFRLSMPIASACPVSDFDDISTILTHSSLTGSKKSAPWQQHIGEDGHVFYVELDHGSHTETLGSRKTDASSVCSLCSTRSCHSCASEDTGYSSDTDVHSTQSRNRKSDHSVLDLSHDSLGFHSRVGDFEDVDDGVSVDLQDFERSEQTRVKLDPVFDDSDFFKQVTRECNGESRSSQRSARHHRSLGCTRTSSLCERHSNKLCVPGHLPPPSDFTRDHHQTCKCGGQLGSMSVSKGRSSDARQEIVLHLRPSGHAWDGHSRVGWLESVLGIVTGHGHAGNCQGQRKDGGDRVVVKGLTPDGPALKCRELLIGDQIHSINGKQVTWSNLDTVVSCLHQTRKVRLSVERADSSHQLLPSPATDRLLLDTGGVLKALLDRPSTTITTSSPTSPRRRGEGLEGVSVVYMSMEGVRSDERGEKDEDVVYQYPRGDSLLARLRGSFFTLHHLLTPSADGDIRMLTVGVSEMLVNVACYKEGEGMLIVTAPAKRLHSSQLQTVTSGMLRLVRLLFGTVGEAFGMEQHHESLDDFFSFLFTSLKPTIKGTTSCVQNSLLGYMDYLPLPDDVAVSISNTLTEYESADFADMSDSFYGCRRAFTVLGSMVLYKGRITCSHLCPQDATDVGLYLQHSGLLALSTTRSLHQLLVWREVFPNRLCHEVAGTNNVFGYSEPHARWYLMVVGVKNTLLACILEAGGCSTQFEGVRLPDPFYVDQARAALVQLQTADIVSACEIRLSGDGLPATTSADKLLAQHLLLDSPHRVLDNFVKSTASLALSLNNNHHANGLVGLSNSSMLTANGVSYKGGRGEWRMASMASDGSSESGGSNEGYLKNTRRKGRLYPPAQSSALIKPSFVIDSDINTCKLSSGKENSLLVFCQVNEQEGVLITSPADSEDSGGLQQQVVENFYRCAARIHSDFSKVKAKYSSESLLEDFHGDRSLRSCHEEGVLFTCSLPDRADSKKPPTTLAYWVVGRKFRNIHSREVYVCFHESAQQNVIELAFRLSLGSLSST</sequence>
<feature type="compositionally biased region" description="Low complexity" evidence="4">
    <location>
        <begin position="808"/>
        <end position="823"/>
    </location>
</feature>
<dbReference type="SUPFAM" id="SSF50156">
    <property type="entry name" value="PDZ domain-like"/>
    <property type="match status" value="1"/>
</dbReference>
<feature type="region of interest" description="Disordered" evidence="4">
    <location>
        <begin position="84"/>
        <end position="110"/>
    </location>
</feature>
<name>A0AAN9B0T7_9CAEN</name>
<dbReference type="Proteomes" id="UP001374579">
    <property type="component" value="Unassembled WGS sequence"/>
</dbReference>
<gene>
    <name evidence="6" type="ORF">V1264_004046</name>
</gene>
<dbReference type="GO" id="GO:0005737">
    <property type="term" value="C:cytoplasm"/>
    <property type="evidence" value="ECO:0007669"/>
    <property type="project" value="TreeGrafter"/>
</dbReference>
<comment type="caution">
    <text evidence="6">The sequence shown here is derived from an EMBL/GenBank/DDBJ whole genome shotgun (WGS) entry which is preliminary data.</text>
</comment>
<reference evidence="6 7" key="1">
    <citation type="submission" date="2024-02" db="EMBL/GenBank/DDBJ databases">
        <title>Chromosome-scale genome assembly of the rough periwinkle Littorina saxatilis.</title>
        <authorList>
            <person name="De Jode A."/>
            <person name="Faria R."/>
            <person name="Formenti G."/>
            <person name="Sims Y."/>
            <person name="Smith T.P."/>
            <person name="Tracey A."/>
            <person name="Wood J.M.D."/>
            <person name="Zagrodzka Z.B."/>
            <person name="Johannesson K."/>
            <person name="Butlin R.K."/>
            <person name="Leder E.H."/>
        </authorList>
    </citation>
    <scope>NUCLEOTIDE SEQUENCE [LARGE SCALE GENOMIC DNA]</scope>
    <source>
        <strain evidence="6">Snail1</strain>
        <tissue evidence="6">Muscle</tissue>
    </source>
</reference>
<dbReference type="PANTHER" id="PTHR21082:SF4">
    <property type="entry name" value="PROTEIN INTURNED"/>
    <property type="match status" value="1"/>
</dbReference>
<feature type="region of interest" description="Disordered" evidence="4">
    <location>
        <begin position="808"/>
        <end position="831"/>
    </location>
</feature>
<dbReference type="GO" id="GO:0005929">
    <property type="term" value="C:cilium"/>
    <property type="evidence" value="ECO:0007669"/>
    <property type="project" value="TreeGrafter"/>
</dbReference>